<protein>
    <submittedName>
        <fullName evidence="2">Uncharacterized protein</fullName>
    </submittedName>
</protein>
<dbReference type="OMA" id="LLRWCSM"/>
<gene>
    <name evidence="2" type="ORF">GGP41_004666</name>
</gene>
<dbReference type="Proteomes" id="UP000624244">
    <property type="component" value="Unassembled WGS sequence"/>
</dbReference>
<reference evidence="2" key="1">
    <citation type="submission" date="2019-11" db="EMBL/GenBank/DDBJ databases">
        <title>Bipolaris sorokiniana Genome sequencing.</title>
        <authorList>
            <person name="Wang H."/>
        </authorList>
    </citation>
    <scope>NUCLEOTIDE SEQUENCE</scope>
</reference>
<proteinExistence type="predicted"/>
<dbReference type="AlphaFoldDB" id="A0A8H5ZA87"/>
<feature type="compositionally biased region" description="Polar residues" evidence="1">
    <location>
        <begin position="122"/>
        <end position="133"/>
    </location>
</feature>
<dbReference type="EMBL" id="WNKQ01000015">
    <property type="protein sequence ID" value="KAF5846593.1"/>
    <property type="molecule type" value="Genomic_DNA"/>
</dbReference>
<name>A0A8H5ZA87_COCSA</name>
<feature type="region of interest" description="Disordered" evidence="1">
    <location>
        <begin position="117"/>
        <end position="175"/>
    </location>
</feature>
<comment type="caution">
    <text evidence="2">The sequence shown here is derived from an EMBL/GenBank/DDBJ whole genome shotgun (WGS) entry which is preliminary data.</text>
</comment>
<evidence type="ECO:0000313" key="3">
    <source>
        <dbReference type="Proteomes" id="UP000624244"/>
    </source>
</evidence>
<organism evidence="2 3">
    <name type="scientific">Cochliobolus sativus</name>
    <name type="common">Common root rot and spot blotch fungus</name>
    <name type="synonym">Bipolaris sorokiniana</name>
    <dbReference type="NCBI Taxonomy" id="45130"/>
    <lineage>
        <taxon>Eukaryota</taxon>
        <taxon>Fungi</taxon>
        <taxon>Dikarya</taxon>
        <taxon>Ascomycota</taxon>
        <taxon>Pezizomycotina</taxon>
        <taxon>Dothideomycetes</taxon>
        <taxon>Pleosporomycetidae</taxon>
        <taxon>Pleosporales</taxon>
        <taxon>Pleosporineae</taxon>
        <taxon>Pleosporaceae</taxon>
        <taxon>Bipolaris</taxon>
    </lineage>
</organism>
<evidence type="ECO:0000313" key="2">
    <source>
        <dbReference type="EMBL" id="KAF5846593.1"/>
    </source>
</evidence>
<feature type="compositionally biased region" description="Basic and acidic residues" evidence="1">
    <location>
        <begin position="150"/>
        <end position="173"/>
    </location>
</feature>
<evidence type="ECO:0000256" key="1">
    <source>
        <dbReference type="SAM" id="MobiDB-lite"/>
    </source>
</evidence>
<sequence length="432" mass="48386">MTASINNSSLPEGDIDIDLSHDLDTENIRKVDKEDDLNIFSDSDSITLRTSPTSFEEDLLDIPDTQTAYALRKRTDKRGNYTFLDQDTSGNFDPSEEKRVSKKNKIHAVKFPKKISVKVQGSKASKTSKTHNVCNAPKPTITRKTTKNKNKVESKTPPSKEQDKADKPPRIVEPRYSNYLTPEALRIQPVESRSPSPDILEDTAGNRGQVIRMNTSFTHPIQFGVGFGDVDILDCSFCNLAEFSFVGYFEQEVYCIRWESGCGYTHIAGDQTENDQTSMCRPCAIDRLQIISCDNHNIQRIYPDTVTTDFAETLNDLLADEDPNTIRKQLLRWCSMCFSPAVFACREHQSSLFSPDEDIDGCGLRLCAACETRLRETFEGNTSVMAATLGDEDKAKEDDEDLHGKVRADVGFLNADGILMKNLESATEGEDE</sequence>
<accession>A0A8H5ZA87</accession>